<sequence>MQKDELSQFGAPWWQEMISRREANKRLAKLAALSVVLSSLGLFQGCDVDDETEVSVDTTELQRQEGWNVGSPDTPLVLQGKTSQDSLNSLSWVAYLEPETLLKAYEPTRADLKPFVVSTLVQSLSQPSLRSQMAPVFTPDMQAAYSRGLGMKELLKQSQNPDRIALFVDIAGAEAVAFGAALADVAHLVIGFDNWPHPIGVVPSHQTLGAMLYFAEEVSRKAKNRPEKASTVFLLDSNRLLPYDENTDADTKFDNRYMAKVPSADNLKKLGFQSVLYCSPDERRQQELDDLNEDFASYTENGLTVSMINLSDFKPQTRADAEVANATTSTLPKAAVDSTQLSTGSSASESRIAMFPTYHYGGFPGFAPWFFYYYPMFIPSPIYYPRYDPAYYSRLSSPSSISQPNYTPVRRPTIFSGRATGAVSGIGRVKPTGFGRVSMRVSSSTGRITGIRAGRFGSFGRSRSSSFS</sequence>
<gene>
    <name evidence="1" type="ORF">D0433_14080</name>
</gene>
<proteinExistence type="predicted"/>
<organism evidence="1 2">
    <name type="scientific">Candidatus Thermochlorobacter aerophilus</name>
    <dbReference type="NCBI Taxonomy" id="1868324"/>
    <lineage>
        <taxon>Bacteria</taxon>
        <taxon>Pseudomonadati</taxon>
        <taxon>Chlorobiota</taxon>
        <taxon>Chlorobiia</taxon>
        <taxon>Chlorobiales</taxon>
        <taxon>Candidatus Thermochlorobacteriaceae</taxon>
        <taxon>Candidatus Thermochlorobacter</taxon>
    </lineage>
</organism>
<evidence type="ECO:0000313" key="2">
    <source>
        <dbReference type="Proteomes" id="UP000266389"/>
    </source>
</evidence>
<name>A0A395LW40_9BACT</name>
<dbReference type="AlphaFoldDB" id="A0A395LW40"/>
<dbReference type="EMBL" id="PHFL01000073">
    <property type="protein sequence ID" value="RFM22831.1"/>
    <property type="molecule type" value="Genomic_DNA"/>
</dbReference>
<dbReference type="Proteomes" id="UP000266389">
    <property type="component" value="Unassembled WGS sequence"/>
</dbReference>
<comment type="caution">
    <text evidence="1">The sequence shown here is derived from an EMBL/GenBank/DDBJ whole genome shotgun (WGS) entry which is preliminary data.</text>
</comment>
<protein>
    <submittedName>
        <fullName evidence="1">Uncharacterized protein</fullName>
    </submittedName>
</protein>
<evidence type="ECO:0000313" key="1">
    <source>
        <dbReference type="EMBL" id="RFM22831.1"/>
    </source>
</evidence>
<accession>A0A395LW40</accession>
<reference evidence="1 2" key="1">
    <citation type="journal article" date="2011" name="ISME J.">
        <title>Community ecology of hot spring cyanobacterial mats: predominant populations and their functional potential.</title>
        <authorList>
            <person name="Klatt C.G."/>
            <person name="Wood J.M."/>
            <person name="Rusch D.B."/>
            <person name="Bateson M.M."/>
            <person name="Hamamura N."/>
            <person name="Heidelberg J.F."/>
            <person name="Grossman A.R."/>
            <person name="Bhaya D."/>
            <person name="Cohan F.M."/>
            <person name="Kuhl M."/>
            <person name="Bryant D.A."/>
            <person name="Ward D.M."/>
        </authorList>
    </citation>
    <scope>NUCLEOTIDE SEQUENCE [LARGE SCALE GENOMIC DNA]</scope>
    <source>
        <strain evidence="1">OS</strain>
    </source>
</reference>